<evidence type="ECO:0000256" key="8">
    <source>
        <dbReference type="SAM" id="SignalP"/>
    </source>
</evidence>
<sequence length="365" mass="40290">MSYFNLFIPIFYLIFLSNTQIIQFTTAQPTYFLHDCLGSNYTTNSSFQKNLNLLLSSISSANTSTINNGYYNATVGQTPDSVYGSLQCRGDISSEDCQSCAKTAAKDIITEERCPKSKQAFIWYDECMLRYSNQYYFNLMQTSPGFYLSNVDNVTDPNKLNPILGDLMNGLVSKAISSGSLNFATGDTNYTSFQRVYGLVQCTVDITSDGCNRCLRGAISELPNCCDGKQGGRVIRPSCNFRYELYPFFTQSAVPPSPPPLSPPRVSASPPPSSTTPSPNAKKSSKLAIVIAIPSVIGVLSAITFFWFFCFCRKKHKTRRLDVVVDDEIQNAESLQLNFRTVSAATDNFSEANKLGEGGFGSVYK</sequence>
<feature type="domain" description="Gnk2-homologous" evidence="9">
    <location>
        <begin position="29"/>
        <end position="136"/>
    </location>
</feature>
<dbReference type="InterPro" id="IPR002902">
    <property type="entry name" value="GNK2"/>
</dbReference>
<dbReference type="GO" id="GO:0005576">
    <property type="term" value="C:extracellular region"/>
    <property type="evidence" value="ECO:0007669"/>
    <property type="project" value="UniProtKB-SubCell"/>
</dbReference>
<dbReference type="PROSITE" id="PS51473">
    <property type="entry name" value="GNK2"/>
    <property type="match status" value="2"/>
</dbReference>
<proteinExistence type="inferred from homology"/>
<feature type="signal peptide" evidence="8">
    <location>
        <begin position="1"/>
        <end position="27"/>
    </location>
</feature>
<keyword evidence="7" id="KW-0812">Transmembrane</keyword>
<organism evidence="10 11">
    <name type="scientific">Papaver nudicaule</name>
    <name type="common">Iceland poppy</name>
    <dbReference type="NCBI Taxonomy" id="74823"/>
    <lineage>
        <taxon>Eukaryota</taxon>
        <taxon>Viridiplantae</taxon>
        <taxon>Streptophyta</taxon>
        <taxon>Embryophyta</taxon>
        <taxon>Tracheophyta</taxon>
        <taxon>Spermatophyta</taxon>
        <taxon>Magnoliopsida</taxon>
        <taxon>Ranunculales</taxon>
        <taxon>Papaveraceae</taxon>
        <taxon>Papaveroideae</taxon>
        <taxon>Papaver</taxon>
    </lineage>
</organism>
<dbReference type="FunFam" id="3.30.430.20:FF:000003">
    <property type="entry name" value="Cysteine-rich RLK (RECEPTOR-like protein kinase) 10"/>
    <property type="match status" value="1"/>
</dbReference>
<keyword evidence="7" id="KW-0472">Membrane</keyword>
<dbReference type="InterPro" id="IPR038408">
    <property type="entry name" value="GNK2_sf"/>
</dbReference>
<dbReference type="Proteomes" id="UP001177140">
    <property type="component" value="Unassembled WGS sequence"/>
</dbReference>
<evidence type="ECO:0000256" key="5">
    <source>
        <dbReference type="ARBA" id="ARBA00038515"/>
    </source>
</evidence>
<dbReference type="PANTHER" id="PTHR32411:SF43">
    <property type="entry name" value="CYSTEINE-RICH REPEAT SECRETORY PROTEIN 38"/>
    <property type="match status" value="1"/>
</dbReference>
<accession>A0AA41VMC4</accession>
<dbReference type="AlphaFoldDB" id="A0AA41VMC4"/>
<evidence type="ECO:0000256" key="3">
    <source>
        <dbReference type="ARBA" id="ARBA00022729"/>
    </source>
</evidence>
<comment type="subcellular location">
    <subcellularLocation>
        <location evidence="1">Secreted</location>
    </subcellularLocation>
</comment>
<evidence type="ECO:0000256" key="2">
    <source>
        <dbReference type="ARBA" id="ARBA00022525"/>
    </source>
</evidence>
<dbReference type="EMBL" id="JAJJMA010250395">
    <property type="protein sequence ID" value="MCL7043774.1"/>
    <property type="molecule type" value="Genomic_DNA"/>
</dbReference>
<feature type="domain" description="Gnk2-homologous" evidence="9">
    <location>
        <begin position="142"/>
        <end position="248"/>
    </location>
</feature>
<evidence type="ECO:0000313" key="10">
    <source>
        <dbReference type="EMBL" id="MCL7043774.1"/>
    </source>
</evidence>
<dbReference type="PANTHER" id="PTHR32411">
    <property type="entry name" value="CYSTEINE-RICH REPEAT SECRETORY PROTEIN 38-RELATED"/>
    <property type="match status" value="1"/>
</dbReference>
<comment type="caution">
    <text evidence="10">The sequence shown here is derived from an EMBL/GenBank/DDBJ whole genome shotgun (WGS) entry which is preliminary data.</text>
</comment>
<keyword evidence="4" id="KW-0677">Repeat</keyword>
<dbReference type="CDD" id="cd23509">
    <property type="entry name" value="Gnk2-like"/>
    <property type="match status" value="2"/>
</dbReference>
<keyword evidence="3 8" id="KW-0732">Signal</keyword>
<keyword evidence="7" id="KW-1133">Transmembrane helix</keyword>
<dbReference type="Pfam" id="PF01657">
    <property type="entry name" value="Stress-antifung"/>
    <property type="match status" value="2"/>
</dbReference>
<feature type="compositionally biased region" description="Pro residues" evidence="6">
    <location>
        <begin position="255"/>
        <end position="274"/>
    </location>
</feature>
<keyword evidence="11" id="KW-1185">Reference proteome</keyword>
<reference evidence="10" key="1">
    <citation type="submission" date="2022-03" db="EMBL/GenBank/DDBJ databases">
        <title>A functionally conserved STORR gene fusion in Papaver species that diverged 16.8 million years ago.</title>
        <authorList>
            <person name="Catania T."/>
        </authorList>
    </citation>
    <scope>NUCLEOTIDE SEQUENCE</scope>
    <source>
        <strain evidence="10">S-191538</strain>
    </source>
</reference>
<gene>
    <name evidence="10" type="ORF">MKW94_010377</name>
</gene>
<comment type="similarity">
    <text evidence="5">Belongs to the cysteine-rich repeat secretory protein family.</text>
</comment>
<evidence type="ECO:0000256" key="7">
    <source>
        <dbReference type="SAM" id="Phobius"/>
    </source>
</evidence>
<feature type="region of interest" description="Disordered" evidence="6">
    <location>
        <begin position="254"/>
        <end position="281"/>
    </location>
</feature>
<dbReference type="InterPro" id="IPR050581">
    <property type="entry name" value="CRR_secretory_protein"/>
</dbReference>
<protein>
    <recommendedName>
        <fullName evidence="9">Gnk2-homologous domain-containing protein</fullName>
    </recommendedName>
</protein>
<evidence type="ECO:0000256" key="4">
    <source>
        <dbReference type="ARBA" id="ARBA00022737"/>
    </source>
</evidence>
<dbReference type="FunFam" id="3.30.430.20:FF:000002">
    <property type="entry name" value="Cysteine-rich receptor-like protein kinase 10"/>
    <property type="match status" value="1"/>
</dbReference>
<feature type="non-terminal residue" evidence="10">
    <location>
        <position position="1"/>
    </location>
</feature>
<evidence type="ECO:0000256" key="6">
    <source>
        <dbReference type="SAM" id="MobiDB-lite"/>
    </source>
</evidence>
<evidence type="ECO:0000313" key="11">
    <source>
        <dbReference type="Proteomes" id="UP001177140"/>
    </source>
</evidence>
<dbReference type="Gene3D" id="3.30.200.20">
    <property type="entry name" value="Phosphorylase Kinase, domain 1"/>
    <property type="match status" value="1"/>
</dbReference>
<evidence type="ECO:0000256" key="1">
    <source>
        <dbReference type="ARBA" id="ARBA00004613"/>
    </source>
</evidence>
<feature type="chain" id="PRO_5041278103" description="Gnk2-homologous domain-containing protein" evidence="8">
    <location>
        <begin position="28"/>
        <end position="365"/>
    </location>
</feature>
<keyword evidence="2" id="KW-0964">Secreted</keyword>
<evidence type="ECO:0000259" key="9">
    <source>
        <dbReference type="PROSITE" id="PS51473"/>
    </source>
</evidence>
<dbReference type="Gene3D" id="3.30.430.20">
    <property type="entry name" value="Gnk2 domain, C-X8-C-X2-C motif"/>
    <property type="match status" value="2"/>
</dbReference>
<feature type="transmembrane region" description="Helical" evidence="7">
    <location>
        <begin position="287"/>
        <end position="311"/>
    </location>
</feature>
<name>A0AA41VMC4_PAPNU</name>